<dbReference type="AlphaFoldDB" id="A0A1X0AYC8"/>
<accession>A0A1X0AYC8</accession>
<dbReference type="GO" id="GO:0016020">
    <property type="term" value="C:membrane"/>
    <property type="evidence" value="ECO:0007669"/>
    <property type="project" value="InterPro"/>
</dbReference>
<dbReference type="EMBL" id="MVHF01000015">
    <property type="protein sequence ID" value="ORA34636.1"/>
    <property type="molecule type" value="Genomic_DNA"/>
</dbReference>
<evidence type="ECO:0000256" key="4">
    <source>
        <dbReference type="ARBA" id="ARBA00023139"/>
    </source>
</evidence>
<dbReference type="InterPro" id="IPR008691">
    <property type="entry name" value="LpqH"/>
</dbReference>
<evidence type="ECO:0000256" key="1">
    <source>
        <dbReference type="ARBA" id="ARBA00022475"/>
    </source>
</evidence>
<comment type="caution">
    <text evidence="7">The sequence shown here is derived from an EMBL/GenBank/DDBJ whole genome shotgun (WGS) entry which is preliminary data.</text>
</comment>
<evidence type="ECO:0008006" key="9">
    <source>
        <dbReference type="Google" id="ProtNLM"/>
    </source>
</evidence>
<dbReference type="Pfam" id="PF05481">
    <property type="entry name" value="Myco_19_kDa"/>
    <property type="match status" value="1"/>
</dbReference>
<name>A0A1X0AYC8_9MYCO</name>
<protein>
    <recommendedName>
        <fullName evidence="9">Lipoprotein LpqH</fullName>
    </recommendedName>
</protein>
<feature type="compositionally biased region" description="Polar residues" evidence="6">
    <location>
        <begin position="60"/>
        <end position="77"/>
    </location>
</feature>
<dbReference type="STRING" id="1927124.BST13_16625"/>
<sequence length="187" mass="18804">MAARFPSWGRTRPYSFVVKHGFVIAAGAATLLVGIVGCSSQNSSSPGGSQAPGPKAAGQETSTSTLPPVSPVQPNQARVTFGTNDAGPFTGVGCETKDGLTTINIEGHLHTTIELTDSDAPAVKSVNIGEIGSDGPALAYVEGVSGTPVVATRDGKNYTVTGSGMGSNSASNEPPVDTPFDVAVTCP</sequence>
<evidence type="ECO:0000256" key="2">
    <source>
        <dbReference type="ARBA" id="ARBA00022729"/>
    </source>
</evidence>
<evidence type="ECO:0000256" key="6">
    <source>
        <dbReference type="SAM" id="MobiDB-lite"/>
    </source>
</evidence>
<reference evidence="7 8" key="1">
    <citation type="submission" date="2017-02" db="EMBL/GenBank/DDBJ databases">
        <title>The new phylogeny of genus Mycobacterium.</title>
        <authorList>
            <person name="Tortoli E."/>
            <person name="Trovato A."/>
            <person name="Cirillo D.M."/>
        </authorList>
    </citation>
    <scope>NUCLEOTIDE SEQUENCE [LARGE SCALE GENOMIC DNA]</scope>
    <source>
        <strain evidence="7 8">RW6</strain>
    </source>
</reference>
<dbReference type="Proteomes" id="UP000192448">
    <property type="component" value="Unassembled WGS sequence"/>
</dbReference>
<evidence type="ECO:0000313" key="7">
    <source>
        <dbReference type="EMBL" id="ORA34636.1"/>
    </source>
</evidence>
<evidence type="ECO:0000256" key="3">
    <source>
        <dbReference type="ARBA" id="ARBA00023136"/>
    </source>
</evidence>
<evidence type="ECO:0000313" key="8">
    <source>
        <dbReference type="Proteomes" id="UP000192448"/>
    </source>
</evidence>
<keyword evidence="4" id="KW-0564">Palmitate</keyword>
<gene>
    <name evidence="7" type="ORF">BST13_16625</name>
</gene>
<keyword evidence="1" id="KW-1003">Cell membrane</keyword>
<proteinExistence type="predicted"/>
<keyword evidence="5" id="KW-0449">Lipoprotein</keyword>
<keyword evidence="2" id="KW-0732">Signal</keyword>
<feature type="compositionally biased region" description="Low complexity" evidence="6">
    <location>
        <begin position="42"/>
        <end position="59"/>
    </location>
</feature>
<keyword evidence="3" id="KW-0472">Membrane</keyword>
<evidence type="ECO:0000256" key="5">
    <source>
        <dbReference type="ARBA" id="ARBA00023288"/>
    </source>
</evidence>
<feature type="region of interest" description="Disordered" evidence="6">
    <location>
        <begin position="42"/>
        <end position="77"/>
    </location>
</feature>
<keyword evidence="8" id="KW-1185">Reference proteome</keyword>
<organism evidence="7 8">
    <name type="scientific">Mycobacterium aquaticum</name>
    <dbReference type="NCBI Taxonomy" id="1927124"/>
    <lineage>
        <taxon>Bacteria</taxon>
        <taxon>Bacillati</taxon>
        <taxon>Actinomycetota</taxon>
        <taxon>Actinomycetes</taxon>
        <taxon>Mycobacteriales</taxon>
        <taxon>Mycobacteriaceae</taxon>
        <taxon>Mycobacterium</taxon>
    </lineage>
</organism>